<evidence type="ECO:0000256" key="1">
    <source>
        <dbReference type="ARBA" id="ARBA00007637"/>
    </source>
</evidence>
<evidence type="ECO:0000259" key="2">
    <source>
        <dbReference type="Pfam" id="PF01370"/>
    </source>
</evidence>
<sequence length="316" mass="35567">MVFMTKIAVTGCAGFIGSWVCDKAIAAGYEVVGIDNLSSGVNYTPKNVKFYEVDVNSDIKHILSDVDAVVHCSAYAELRHNWSSVEERNRLFLSNEIATRSVLEQMPNVPIIFLSSASVYGSLSNTNNSILYENDSSPETIESPYAASKLACEAYVAAWSYKRKTPWYCLRLVNQVGERSHRGVITDFYKMAKEKKHIHAADNGSQKKNWVHVEDTADAIIRLLDSKNMVPSGIYTVTSDERWSWRDIVAIMLNMYGEKYPNEPAPFILTFEQKLAGAIGDPINLHVSGDKLKPYFSCNRKIEQAVKETLLFIDWI</sequence>
<gene>
    <name evidence="3" type="ORF">UFOVP1290_505</name>
</gene>
<protein>
    <submittedName>
        <fullName evidence="3">WcaG Nucleoside-diphosphate-sugar epimerases</fullName>
    </submittedName>
</protein>
<dbReference type="InterPro" id="IPR036291">
    <property type="entry name" value="NAD(P)-bd_dom_sf"/>
</dbReference>
<feature type="domain" description="NAD-dependent epimerase/dehydratase" evidence="2">
    <location>
        <begin position="7"/>
        <end position="235"/>
    </location>
</feature>
<dbReference type="SUPFAM" id="SSF51735">
    <property type="entry name" value="NAD(P)-binding Rossmann-fold domains"/>
    <property type="match status" value="1"/>
</dbReference>
<dbReference type="PANTHER" id="PTHR43000">
    <property type="entry name" value="DTDP-D-GLUCOSE 4,6-DEHYDRATASE-RELATED"/>
    <property type="match status" value="1"/>
</dbReference>
<name>A0A6J5RXK5_9CAUD</name>
<dbReference type="InterPro" id="IPR001509">
    <property type="entry name" value="Epimerase_deHydtase"/>
</dbReference>
<accession>A0A6J5RXK5</accession>
<dbReference type="Pfam" id="PF01370">
    <property type="entry name" value="Epimerase"/>
    <property type="match status" value="1"/>
</dbReference>
<dbReference type="Gene3D" id="3.40.50.720">
    <property type="entry name" value="NAD(P)-binding Rossmann-like Domain"/>
    <property type="match status" value="1"/>
</dbReference>
<organism evidence="3">
    <name type="scientific">uncultured Caudovirales phage</name>
    <dbReference type="NCBI Taxonomy" id="2100421"/>
    <lineage>
        <taxon>Viruses</taxon>
        <taxon>Duplodnaviria</taxon>
        <taxon>Heunggongvirae</taxon>
        <taxon>Uroviricota</taxon>
        <taxon>Caudoviricetes</taxon>
        <taxon>Peduoviridae</taxon>
        <taxon>Maltschvirus</taxon>
        <taxon>Maltschvirus maltsch</taxon>
    </lineage>
</organism>
<comment type="similarity">
    <text evidence="1">Belongs to the NAD(P)-dependent epimerase/dehydratase family.</text>
</comment>
<reference evidence="3" key="1">
    <citation type="submission" date="2020-05" db="EMBL/GenBank/DDBJ databases">
        <authorList>
            <person name="Chiriac C."/>
            <person name="Salcher M."/>
            <person name="Ghai R."/>
            <person name="Kavagutti S V."/>
        </authorList>
    </citation>
    <scope>NUCLEOTIDE SEQUENCE</scope>
</reference>
<proteinExistence type="inferred from homology"/>
<dbReference type="EMBL" id="LR797252">
    <property type="protein sequence ID" value="CAB4196985.1"/>
    <property type="molecule type" value="Genomic_DNA"/>
</dbReference>
<evidence type="ECO:0000313" key="3">
    <source>
        <dbReference type="EMBL" id="CAB4196985.1"/>
    </source>
</evidence>